<feature type="region of interest" description="Disordered" evidence="11">
    <location>
        <begin position="1551"/>
        <end position="1575"/>
    </location>
</feature>
<dbReference type="GO" id="GO:0000976">
    <property type="term" value="F:transcription cis-regulatory region binding"/>
    <property type="evidence" value="ECO:0007669"/>
    <property type="project" value="TreeGrafter"/>
</dbReference>
<gene>
    <name evidence="13" type="ORF">D9C73_013955</name>
</gene>
<dbReference type="InterPro" id="IPR048814">
    <property type="entry name" value="Per1-3_PAS-A"/>
</dbReference>
<evidence type="ECO:0000256" key="9">
    <source>
        <dbReference type="ARBA" id="ARBA00039684"/>
    </source>
</evidence>
<name>A0A4U5UWV5_COLLU</name>
<dbReference type="CDD" id="cd00130">
    <property type="entry name" value="PAS"/>
    <property type="match status" value="1"/>
</dbReference>
<feature type="compositionally biased region" description="Low complexity" evidence="11">
    <location>
        <begin position="204"/>
        <end position="223"/>
    </location>
</feature>
<comment type="subcellular location">
    <subcellularLocation>
        <location evidence="2">Cytoplasm</location>
    </subcellularLocation>
    <subcellularLocation>
        <location evidence="1">Nucleus</location>
    </subcellularLocation>
</comment>
<dbReference type="Pfam" id="PF21353">
    <property type="entry name" value="Per3-like_PAS-A"/>
    <property type="match status" value="2"/>
</dbReference>
<dbReference type="STRING" id="240159.A0A4U5UWV5"/>
<feature type="compositionally biased region" description="Polar residues" evidence="11">
    <location>
        <begin position="1386"/>
        <end position="1399"/>
    </location>
</feature>
<feature type="domain" description="PAS" evidence="12">
    <location>
        <begin position="516"/>
        <end position="559"/>
    </location>
</feature>
<dbReference type="Pfam" id="PF23170">
    <property type="entry name" value="bHLH_PER"/>
    <property type="match status" value="1"/>
</dbReference>
<feature type="compositionally biased region" description="Low complexity" evidence="11">
    <location>
        <begin position="1325"/>
        <end position="1334"/>
    </location>
</feature>
<feature type="compositionally biased region" description="Low complexity" evidence="11">
    <location>
        <begin position="1342"/>
        <end position="1385"/>
    </location>
</feature>
<dbReference type="PANTHER" id="PTHR11269">
    <property type="entry name" value="PERIOD CIRCADIAN PROTEIN"/>
    <property type="match status" value="1"/>
</dbReference>
<evidence type="ECO:0000256" key="8">
    <source>
        <dbReference type="ARBA" id="ARBA00023242"/>
    </source>
</evidence>
<feature type="compositionally biased region" description="Polar residues" evidence="11">
    <location>
        <begin position="1038"/>
        <end position="1049"/>
    </location>
</feature>
<feature type="compositionally biased region" description="Polar residues" evidence="11">
    <location>
        <begin position="129"/>
        <end position="145"/>
    </location>
</feature>
<dbReference type="Pfam" id="PF12114">
    <property type="entry name" value="Period_C"/>
    <property type="match status" value="1"/>
</dbReference>
<feature type="region of interest" description="Disordered" evidence="11">
    <location>
        <begin position="1"/>
        <end position="148"/>
    </location>
</feature>
<feature type="compositionally biased region" description="Polar residues" evidence="11">
    <location>
        <begin position="666"/>
        <end position="675"/>
    </location>
</feature>
<keyword evidence="8" id="KW-0539">Nucleus</keyword>
<feature type="compositionally biased region" description="Low complexity" evidence="11">
    <location>
        <begin position="98"/>
        <end position="108"/>
    </location>
</feature>
<dbReference type="InterPro" id="IPR022728">
    <property type="entry name" value="Period_circadian-like_C"/>
</dbReference>
<dbReference type="SUPFAM" id="SSF55785">
    <property type="entry name" value="PYP-like sensor domain (PAS domain)"/>
    <property type="match status" value="1"/>
</dbReference>
<dbReference type="InterPro" id="IPR057310">
    <property type="entry name" value="PER1-3_bHLH"/>
</dbReference>
<evidence type="ECO:0000256" key="5">
    <source>
        <dbReference type="ARBA" id="ARBA00023015"/>
    </source>
</evidence>
<dbReference type="PROSITE" id="PS50112">
    <property type="entry name" value="PAS"/>
    <property type="match status" value="1"/>
</dbReference>
<feature type="region of interest" description="Disordered" evidence="11">
    <location>
        <begin position="982"/>
        <end position="1049"/>
    </location>
</feature>
<keyword evidence="7" id="KW-0804">Transcription</keyword>
<organism evidence="13 14">
    <name type="scientific">Collichthys lucidus</name>
    <name type="common">Big head croaker</name>
    <name type="synonym">Sciaena lucida</name>
    <dbReference type="NCBI Taxonomy" id="240159"/>
    <lineage>
        <taxon>Eukaryota</taxon>
        <taxon>Metazoa</taxon>
        <taxon>Chordata</taxon>
        <taxon>Craniata</taxon>
        <taxon>Vertebrata</taxon>
        <taxon>Euteleostomi</taxon>
        <taxon>Actinopterygii</taxon>
        <taxon>Neopterygii</taxon>
        <taxon>Teleostei</taxon>
        <taxon>Neoteleostei</taxon>
        <taxon>Acanthomorphata</taxon>
        <taxon>Eupercaria</taxon>
        <taxon>Sciaenidae</taxon>
        <taxon>Collichthys</taxon>
    </lineage>
</organism>
<feature type="region of interest" description="Disordered" evidence="11">
    <location>
        <begin position="1213"/>
        <end position="1245"/>
    </location>
</feature>
<feature type="compositionally biased region" description="Polar residues" evidence="11">
    <location>
        <begin position="649"/>
        <end position="658"/>
    </location>
</feature>
<dbReference type="Gene3D" id="3.30.450.20">
    <property type="entry name" value="PAS domain"/>
    <property type="match status" value="2"/>
</dbReference>
<feature type="region of interest" description="Disordered" evidence="11">
    <location>
        <begin position="796"/>
        <end position="841"/>
    </location>
</feature>
<dbReference type="Pfam" id="PF08447">
    <property type="entry name" value="PAS_3"/>
    <property type="match status" value="1"/>
</dbReference>
<dbReference type="EMBL" id="CM014089">
    <property type="protein sequence ID" value="TKS79814.1"/>
    <property type="molecule type" value="Genomic_DNA"/>
</dbReference>
<evidence type="ECO:0000313" key="13">
    <source>
        <dbReference type="EMBL" id="TKS79814.1"/>
    </source>
</evidence>
<keyword evidence="14" id="KW-1185">Reference proteome</keyword>
<dbReference type="GO" id="GO:0005737">
    <property type="term" value="C:cytoplasm"/>
    <property type="evidence" value="ECO:0007669"/>
    <property type="project" value="UniProtKB-SubCell"/>
</dbReference>
<sequence>MSEDSDSKPYCFPVLEDEDRASGSRVSTSCSSMPRGASGCSSMAQLHRMGGYNQGGPDLGLPSEGSDSSGQDPPATLHNHRKNARSRSLPEEDVEMKSSGSSGSGTESHGNESHGNESHGNESQGHESMGSSNGTSKDSALLESSESNKRSVVVVEMIKFHIRNYSKHDKGHLPLHTVLTKTEAVGGLDHTGIFDILPSGFGVSNSHSPSPPSSSNAFSLLSSEQDNPSTSGCSSQESAKAKTQKEVIKTLKELKLHLPAEKRHNNKSTTVNTLKYALRCVKQVEANEEYYQLLMINDSQPSGLDVSSYTIEEIDSITSEYTLKNNDIFAVAVSLNTGRIVYISDQAASILNCKRDVFKNTKFVEFLTPQDVSVFYSFTTPYRLPSWSMCTGAELIKARSPAGALTLISIRLDHVAVELKCFHFPVSESSPSDCMQEKSFFCRISGGKECEGDLQYYPFRMTPYLMKVQDTVHAEDQFCCLLLAERVHSGYDAPRIPTDKRIFTTTHTPSCVFQDVDERAVPLLGYLPQDLIGTPVLLHLHPNDRPIMLAIHRKILQYAGQPFDHSSIRFCARNGEYIILDTSWSSFVNPWSRKVSFVIGRHKVRMGPVNEDVFLAPASTVAEMKKMDSDIQEVTEQIHRLLLQPVHNSGSSGYGSLSRNDHLLGMTSSSESLDNGSRGKIQQAEEEVSGKARPRTFQEICKGIHLQKSQEQQTTKPDNKKSNGIESVQKSPVVVRPKDSAAPLNLRETMEESRSSFQEDMSFNEQTVYSYQQISCLDSVVRYLETCNVPITMKRKCQSSSNTTSSNSDDDKHKGSNSMQVSEEPALLKDQSGLSALDVRDKKSSDAATAVVGTSLPLPVPNKPESVVSITSQCSYSSTIVHVGDKKPQPESEIIEDVPGAGETVESSQNLGTPPAAAVSPPSRERESYKKLGLTKQVLAAHTQKEEQAFLYRFRELRGLTALKANCSQYLERQREQIASDAAPAARSCKPSAEPTTQRGMRIKKTKSKRAKQIESSDSTVSHHRLQQLRPPRLNHGLNPTSWSPSETSQSTFPMAYPSVMPGYPLQVYPRATSVAPCADATLQDCRDNHGTQAPPCPSTIHPAPYTAPMVTPIVALVLPNYVYPPLATGIPPPPPQPVYHPVTAAFPTQAQPFCQAAFPGQVPFAAPPSINVQNQFNSQNHFNSQNQFNSQNHITPQAGYLIPSFCFPPSVETQKAPVEGQSRSSTPLSGGGGPPASPPLFQSRCSSPLNLLELELSVDRQDSTALSSGGQGNNTAEREKGASGNQAKERELKQASSRGDGNNSDVNSSSSDMLDIILHEDSCSGTGSATSGSMGSGSNGCGTSASGTSNSGTSKSRTSGSGASASGTSGSGTGSNNSSNYFGSVDSSQNSQKVNGHLSSEGRPMEMEQSDHFIKYVLQDPLWLLMANTDDKVMMTYQLPSRDIQRVLREDREKLRLLQKSQPRFSEEQKKELIEVHPWIKKGGLPKAIDIKIDACLTNHTENAYIKIKLAKKNHQLLVIFSAPEVMTFTFPVQTDVWPTAETIAEMYPGADRQSNPAGHGSAGPDQSDLTPLRPSTVHTLKFTSCPPAAVICTSADPQIRSSHHTDTHRCERTVSRSLSVWVFLRPLDSVRSDTWEWTSQEHQRRHRLEMD</sequence>
<keyword evidence="4" id="KW-0677">Repeat</keyword>
<evidence type="ECO:0000256" key="11">
    <source>
        <dbReference type="SAM" id="MobiDB-lite"/>
    </source>
</evidence>
<evidence type="ECO:0000313" key="14">
    <source>
        <dbReference type="Proteomes" id="UP000298787"/>
    </source>
</evidence>
<proteinExistence type="predicted"/>
<protein>
    <recommendedName>
        <fullName evidence="9">Period circadian protein homolog 2</fullName>
    </recommendedName>
    <alternativeName>
        <fullName evidence="10">Circadian clock protein PERIOD 2</fullName>
    </alternativeName>
</protein>
<evidence type="ECO:0000256" key="4">
    <source>
        <dbReference type="ARBA" id="ARBA00022737"/>
    </source>
</evidence>
<keyword evidence="3" id="KW-0963">Cytoplasm</keyword>
<dbReference type="InterPro" id="IPR000014">
    <property type="entry name" value="PAS"/>
</dbReference>
<dbReference type="GO" id="GO:0001222">
    <property type="term" value="F:transcription corepressor binding"/>
    <property type="evidence" value="ECO:0007669"/>
    <property type="project" value="TreeGrafter"/>
</dbReference>
<feature type="compositionally biased region" description="Low complexity" evidence="11">
    <location>
        <begin position="1297"/>
        <end position="1311"/>
    </location>
</feature>
<feature type="compositionally biased region" description="Basic and acidic residues" evidence="11">
    <location>
        <begin position="109"/>
        <end position="120"/>
    </location>
</feature>
<dbReference type="GO" id="GO:0005634">
    <property type="term" value="C:nucleus"/>
    <property type="evidence" value="ECO:0007669"/>
    <property type="project" value="UniProtKB-SubCell"/>
</dbReference>
<evidence type="ECO:0000259" key="12">
    <source>
        <dbReference type="PROSITE" id="PS50112"/>
    </source>
</evidence>
<evidence type="ECO:0000256" key="6">
    <source>
        <dbReference type="ARBA" id="ARBA00023108"/>
    </source>
</evidence>
<dbReference type="GO" id="GO:0032922">
    <property type="term" value="P:circadian regulation of gene expression"/>
    <property type="evidence" value="ECO:0007669"/>
    <property type="project" value="TreeGrafter"/>
</dbReference>
<evidence type="ECO:0000256" key="7">
    <source>
        <dbReference type="ARBA" id="ARBA00023163"/>
    </source>
</evidence>
<dbReference type="InterPro" id="IPR035965">
    <property type="entry name" value="PAS-like_dom_sf"/>
</dbReference>
<feature type="compositionally biased region" description="Basic and acidic residues" evidence="11">
    <location>
        <begin position="1277"/>
        <end position="1294"/>
    </location>
</feature>
<feature type="compositionally biased region" description="Basic residues" evidence="11">
    <location>
        <begin position="1001"/>
        <end position="1011"/>
    </location>
</feature>
<feature type="region of interest" description="Disordered" evidence="11">
    <location>
        <begin position="1261"/>
        <end position="1311"/>
    </location>
</feature>
<dbReference type="PANTHER" id="PTHR11269:SF9">
    <property type="entry name" value="PERIOD CIRCADIAN PROTEIN HOMOLOG 2"/>
    <property type="match status" value="1"/>
</dbReference>
<feature type="region of interest" description="Disordered" evidence="11">
    <location>
        <begin position="901"/>
        <end position="927"/>
    </location>
</feature>
<evidence type="ECO:0000256" key="3">
    <source>
        <dbReference type="ARBA" id="ARBA00022490"/>
    </source>
</evidence>
<evidence type="ECO:0000256" key="10">
    <source>
        <dbReference type="ARBA" id="ARBA00042893"/>
    </source>
</evidence>
<evidence type="ECO:0000256" key="1">
    <source>
        <dbReference type="ARBA" id="ARBA00004123"/>
    </source>
</evidence>
<evidence type="ECO:0000256" key="2">
    <source>
        <dbReference type="ARBA" id="ARBA00004496"/>
    </source>
</evidence>
<dbReference type="InterPro" id="IPR013655">
    <property type="entry name" value="PAS_fold_3"/>
</dbReference>
<dbReference type="Proteomes" id="UP000298787">
    <property type="component" value="Chromosome 12"/>
</dbReference>
<reference evidence="13 14" key="1">
    <citation type="submission" date="2019-01" db="EMBL/GenBank/DDBJ databases">
        <title>Genome Assembly of Collichthys lucidus.</title>
        <authorList>
            <person name="Cai M."/>
            <person name="Xiao S."/>
        </authorList>
    </citation>
    <scope>NUCLEOTIDE SEQUENCE [LARGE SCALE GENOMIC DNA]</scope>
    <source>
        <strain evidence="13">JT15FE1705JMU</strain>
        <tissue evidence="13">Muscle</tissue>
    </source>
</reference>
<feature type="compositionally biased region" description="Polar residues" evidence="11">
    <location>
        <begin position="224"/>
        <end position="238"/>
    </location>
</feature>
<feature type="region of interest" description="Disordered" evidence="11">
    <location>
        <begin position="649"/>
        <end position="753"/>
    </location>
</feature>
<dbReference type="GO" id="GO:0043153">
    <property type="term" value="P:entrainment of circadian clock by photoperiod"/>
    <property type="evidence" value="ECO:0007669"/>
    <property type="project" value="TreeGrafter"/>
</dbReference>
<feature type="compositionally biased region" description="Polar residues" evidence="11">
    <location>
        <begin position="707"/>
        <end position="716"/>
    </location>
</feature>
<accession>A0A4U5UWV5</accession>
<dbReference type="FunFam" id="3.30.450.20:FF:000004">
    <property type="entry name" value="Period circadian protein homolog 3"/>
    <property type="match status" value="1"/>
</dbReference>
<dbReference type="InterPro" id="IPR050760">
    <property type="entry name" value="Period_circadian_regulator"/>
</dbReference>
<feature type="region of interest" description="Disordered" evidence="11">
    <location>
        <begin position="1325"/>
        <end position="1407"/>
    </location>
</feature>
<feature type="region of interest" description="Disordered" evidence="11">
    <location>
        <begin position="204"/>
        <end position="241"/>
    </location>
</feature>
<keyword evidence="6" id="KW-0090">Biological rhythms</keyword>
<keyword evidence="5" id="KW-0805">Transcription regulation</keyword>
<dbReference type="SMART" id="SM00091">
    <property type="entry name" value="PAS"/>
    <property type="match status" value="2"/>
</dbReference>
<dbReference type="GO" id="GO:0000122">
    <property type="term" value="P:negative regulation of transcription by RNA polymerase II"/>
    <property type="evidence" value="ECO:0007669"/>
    <property type="project" value="TreeGrafter"/>
</dbReference>